<evidence type="ECO:0000256" key="3">
    <source>
        <dbReference type="SAM" id="SignalP"/>
    </source>
</evidence>
<dbReference type="Gene3D" id="2.60.40.1520">
    <property type="entry name" value="Hemocyanin, C-terminal domain"/>
    <property type="match status" value="2"/>
</dbReference>
<evidence type="ECO:0000313" key="7">
    <source>
        <dbReference type="Proteomes" id="UP000829999"/>
    </source>
</evidence>
<feature type="domain" description="Hemocyanin C-terminal" evidence="6">
    <location>
        <begin position="448"/>
        <end position="695"/>
    </location>
</feature>
<dbReference type="InterPro" id="IPR008922">
    <property type="entry name" value="Di-copper_centre_dom_sf"/>
</dbReference>
<dbReference type="SUPFAM" id="SSF48050">
    <property type="entry name" value="Hemocyanin, N-terminal domain"/>
    <property type="match status" value="2"/>
</dbReference>
<evidence type="ECO:0000259" key="6">
    <source>
        <dbReference type="Pfam" id="PF03723"/>
    </source>
</evidence>
<name>A0A9R0EM91_SPOFR</name>
<feature type="domain" description="Hemocyanin middle" evidence="4">
    <location>
        <begin position="899"/>
        <end position="1168"/>
    </location>
</feature>
<dbReference type="Gene3D" id="1.10.1280.10">
    <property type="entry name" value="Di-copper center containing domain from catechol oxidase"/>
    <property type="match status" value="2"/>
</dbReference>
<dbReference type="InterPro" id="IPR037020">
    <property type="entry name" value="Hemocyanin_C_sf"/>
</dbReference>
<evidence type="ECO:0000256" key="2">
    <source>
        <dbReference type="ARBA" id="ARBA00038082"/>
    </source>
</evidence>
<dbReference type="InterPro" id="IPR036697">
    <property type="entry name" value="Hemocyanin_N_sf"/>
</dbReference>
<feature type="domain" description="Hemocyanin N-terminal" evidence="5">
    <location>
        <begin position="772"/>
        <end position="893"/>
    </location>
</feature>
<feature type="domain" description="Hemocyanin C-terminal" evidence="6">
    <location>
        <begin position="1178"/>
        <end position="1409"/>
    </location>
</feature>
<evidence type="ECO:0000313" key="8">
    <source>
        <dbReference type="RefSeq" id="XP_035444399.2"/>
    </source>
</evidence>
<feature type="domain" description="Hemocyanin N-terminal" evidence="5">
    <location>
        <begin position="34"/>
        <end position="157"/>
    </location>
</feature>
<dbReference type="OrthoDB" id="6371642at2759"/>
<dbReference type="InterPro" id="IPR000896">
    <property type="entry name" value="Hemocyanin/hexamerin_mid_dom"/>
</dbReference>
<sequence length="1429" mass="169184">MARLALCVLALLVAGALSSPERSNVSPKIADPVFLQRQVDLMILFFHLHEPNHLQSWKQICDTWTPEKNIEHFSNVTAVTTYIEMLEHKWVLPRAVPFSVLESEHKFEAVTLYNVLYSAKDYDTFYKAAVYFRERVNENLFAYVLGVVIVNRPDTKGIYIPRLHEVFPSFYNNGEILTTAQRINTHGHRLVESYPSTYKWDNNVVIRWNDTIWPYSNNHITPVVYFTNDIGLNTFYYNYHLAQPSWLHSEVLPLNKERRGEWFWFVHSQIVARYYMERLSNGLGEIPELGHEIVKEGHNPGLLYHNGIAFPARPDYYHLDRPVLVQALQKIDDYERRVRDAIEQGYVLNHLGERIDICTPEAIEILGNLIEANTESPNPKYYNDFISLWKKVLGNSIVHEKQYHHHVVPLVVPSVLEHYQTALRDPAFYMIWKRVLGLFKLWQEKLPPYKREELALPQVAIQQVDVDKLVTFFEYNYFNVSSYLHMNEEEAKELYDQVSVVVQHPRLNHKKYKVRVHVKSEVAKTVLVKFFLAPKYDSHGNEIPLHVNTHNFMQIDEFVHDLPAGETVITRESVDTSKVWDTANNVYHAFEKSLQGDKQFNMEQLENMESLVQHLMLPKGRVGGMPFVLMVYISDYRAPKVHREPSNVAKVSLGLTIVAQQLTDDPLGFPVNRPLYPWQVEGVKNLYLQDVLIYHKHTPEIVVPHMEYNRVHSETECASSIKRIWTFLSAQLSPVEATMKTVLLLAGLVALVMGSAVPHKHDFKLKAVEPKFVEYQKKILHLFENSEQLEYSSDYYKIGKDYDIEANIQNYSNKKAVEEFLLLYRTGTLPKYYKFSIFYERMRDEAIALFHVLYYAKDFETFYKTAAWAKVYMNEEQFYYAYYIAIVQRKDTTGIVLPAPYEVYPQFFFTNEVMHRLYRVKMQNNMYDDKVAAQYGIVKENNNFVFYSNYSTSLSYPNVEQKLSYFTEDIGLNSYYFYFHSYMPFWWKSEKMSALKDRLGEVFFYYYQQLLARYYLERLPHGLGEIPEFSWYSKFKSGYYPELYASYVNYAQRSNDYNIHNEKNYEYIRFLDTYEKTFFQFLQKGEFKTPEKEMNYVGNYWHMNSDLYAEQSNKDLHQYSYEIIARHVLGASPKPFDKYTFMPSALDFYQTSLRDPAFYQLYQRIIDYLIDYKQYVKPYDHNDLHFVGVKINDVQVSELVTYFDYFDFNATNSVFYDKQELKSYPVNYIVRQPRLNHKPFSVKLDVKSDVASDAVFKIFIGPKYHANGYPVNIEDDWMKFYELDWFVQKLVPGENKIERKSSEFALFKDDSVPIHEIYEWLEQGKVPYDMSVQPDNMPRRLMLPKGTLGGYPFQLFVFVYPYNSVKKAENVFESYILDNKPFGYPFDRPVREAYFRQPNVFFKDVRIFHKDAYFPYELNVPSYFLKNKI</sequence>
<dbReference type="GO" id="GO:0005615">
    <property type="term" value="C:extracellular space"/>
    <property type="evidence" value="ECO:0007669"/>
    <property type="project" value="UniProtKB-ARBA"/>
</dbReference>
<accession>A0A9R0EM91</accession>
<keyword evidence="1" id="KW-0758">Storage protein</keyword>
<dbReference type="Proteomes" id="UP000829999">
    <property type="component" value="Chromosome 5"/>
</dbReference>
<comment type="similarity">
    <text evidence="2">Belongs to the hemocyanin family.</text>
</comment>
<dbReference type="PRINTS" id="PR00187">
    <property type="entry name" value="HAEMOCYANIN"/>
</dbReference>
<dbReference type="InterPro" id="IPR013788">
    <property type="entry name" value="Hemocyanin/hexamerin"/>
</dbReference>
<gene>
    <name evidence="8" type="primary">LOC118272155</name>
</gene>
<dbReference type="GO" id="GO:0045735">
    <property type="term" value="F:nutrient reservoir activity"/>
    <property type="evidence" value="ECO:0007669"/>
    <property type="project" value="UniProtKB-KW"/>
</dbReference>
<feature type="signal peptide" evidence="3">
    <location>
        <begin position="1"/>
        <end position="18"/>
    </location>
</feature>
<proteinExistence type="inferred from homology"/>
<dbReference type="Pfam" id="PF03722">
    <property type="entry name" value="Hemocyanin_N"/>
    <property type="match status" value="2"/>
</dbReference>
<dbReference type="PROSITE" id="PS00209">
    <property type="entry name" value="HEMOCYANIN_1"/>
    <property type="match status" value="1"/>
</dbReference>
<dbReference type="Pfam" id="PF03723">
    <property type="entry name" value="Hemocyanin_C"/>
    <property type="match status" value="2"/>
</dbReference>
<dbReference type="RefSeq" id="XP_035444399.2">
    <property type="nucleotide sequence ID" value="XM_035588506.2"/>
</dbReference>
<dbReference type="Pfam" id="PF00372">
    <property type="entry name" value="Hemocyanin_M"/>
    <property type="match status" value="2"/>
</dbReference>
<dbReference type="PANTHER" id="PTHR11511:SF5">
    <property type="entry name" value="FAT-BODY PROTEIN 1-RELATED"/>
    <property type="match status" value="1"/>
</dbReference>
<feature type="chain" id="PRO_5040246861" evidence="3">
    <location>
        <begin position="19"/>
        <end position="1429"/>
    </location>
</feature>
<dbReference type="InterPro" id="IPR005203">
    <property type="entry name" value="Hemocyanin_C"/>
</dbReference>
<keyword evidence="7" id="KW-1185">Reference proteome</keyword>
<dbReference type="InterPro" id="IPR005204">
    <property type="entry name" value="Hemocyanin_N"/>
</dbReference>
<dbReference type="InterPro" id="IPR014756">
    <property type="entry name" value="Ig_E-set"/>
</dbReference>
<evidence type="ECO:0000256" key="1">
    <source>
        <dbReference type="ARBA" id="ARBA00022761"/>
    </source>
</evidence>
<organism evidence="7 8">
    <name type="scientific">Spodoptera frugiperda</name>
    <name type="common">Fall armyworm</name>
    <dbReference type="NCBI Taxonomy" id="7108"/>
    <lineage>
        <taxon>Eukaryota</taxon>
        <taxon>Metazoa</taxon>
        <taxon>Ecdysozoa</taxon>
        <taxon>Arthropoda</taxon>
        <taxon>Hexapoda</taxon>
        <taxon>Insecta</taxon>
        <taxon>Pterygota</taxon>
        <taxon>Neoptera</taxon>
        <taxon>Endopterygota</taxon>
        <taxon>Lepidoptera</taxon>
        <taxon>Glossata</taxon>
        <taxon>Ditrysia</taxon>
        <taxon>Noctuoidea</taxon>
        <taxon>Noctuidae</taxon>
        <taxon>Amphipyrinae</taxon>
        <taxon>Spodoptera</taxon>
    </lineage>
</organism>
<keyword evidence="3" id="KW-0732">Signal</keyword>
<protein>
    <submittedName>
        <fullName evidence="8">Uncharacterized protein LOC118272155</fullName>
    </submittedName>
</protein>
<evidence type="ECO:0000259" key="5">
    <source>
        <dbReference type="Pfam" id="PF03722"/>
    </source>
</evidence>
<dbReference type="Gene3D" id="1.20.1370.10">
    <property type="entry name" value="Hemocyanin, N-terminal domain"/>
    <property type="match status" value="2"/>
</dbReference>
<dbReference type="PROSITE" id="PS00210">
    <property type="entry name" value="HEMOCYANIN_2"/>
    <property type="match status" value="2"/>
</dbReference>
<dbReference type="SUPFAM" id="SSF48056">
    <property type="entry name" value="Di-copper centre-containing domain"/>
    <property type="match status" value="2"/>
</dbReference>
<dbReference type="SUPFAM" id="SSF81296">
    <property type="entry name" value="E set domains"/>
    <property type="match status" value="2"/>
</dbReference>
<dbReference type="GeneID" id="118272155"/>
<evidence type="ECO:0000259" key="4">
    <source>
        <dbReference type="Pfam" id="PF00372"/>
    </source>
</evidence>
<reference evidence="8" key="1">
    <citation type="submission" date="2025-08" db="UniProtKB">
        <authorList>
            <consortium name="RefSeq"/>
        </authorList>
    </citation>
    <scope>IDENTIFICATION</scope>
    <source>
        <tissue evidence="8">Whole larval tissue</tissue>
    </source>
</reference>
<dbReference type="PANTHER" id="PTHR11511">
    <property type="entry name" value="LARVAL STORAGE PROTEIN/PHENOLOXIDASE"/>
    <property type="match status" value="1"/>
</dbReference>
<feature type="domain" description="Hemocyanin middle" evidence="4">
    <location>
        <begin position="163"/>
        <end position="439"/>
    </location>
</feature>